<protein>
    <submittedName>
        <fullName evidence="3">Uncharacterized protein</fullName>
    </submittedName>
</protein>
<proteinExistence type="predicted"/>
<evidence type="ECO:0000313" key="3">
    <source>
        <dbReference type="EMBL" id="CCC49424.1"/>
    </source>
</evidence>
<dbReference type="EMBL" id="HE573024">
    <property type="protein sequence ID" value="CCC49424.1"/>
    <property type="molecule type" value="Genomic_DNA"/>
</dbReference>
<name>G0U027_TRYVY</name>
<gene>
    <name evidence="3" type="ORF">TVY486_0800320</name>
</gene>
<feature type="region of interest" description="Disordered" evidence="1">
    <location>
        <begin position="218"/>
        <end position="242"/>
    </location>
</feature>
<organism evidence="3">
    <name type="scientific">Trypanosoma vivax (strain Y486)</name>
    <dbReference type="NCBI Taxonomy" id="1055687"/>
    <lineage>
        <taxon>Eukaryota</taxon>
        <taxon>Discoba</taxon>
        <taxon>Euglenozoa</taxon>
        <taxon>Kinetoplastea</taxon>
        <taxon>Metakinetoplastina</taxon>
        <taxon>Trypanosomatida</taxon>
        <taxon>Trypanosomatidae</taxon>
        <taxon>Trypanosoma</taxon>
        <taxon>Duttonella</taxon>
    </lineage>
</organism>
<evidence type="ECO:0000256" key="1">
    <source>
        <dbReference type="SAM" id="MobiDB-lite"/>
    </source>
</evidence>
<feature type="transmembrane region" description="Helical" evidence="2">
    <location>
        <begin position="20"/>
        <end position="43"/>
    </location>
</feature>
<keyword evidence="2" id="KW-0812">Transmembrane</keyword>
<reference evidence="3" key="1">
    <citation type="journal article" date="2012" name="Proc. Natl. Acad. Sci. U.S.A.">
        <title>Antigenic diversity is generated by distinct evolutionary mechanisms in African trypanosome species.</title>
        <authorList>
            <person name="Jackson A.P."/>
            <person name="Berry A."/>
            <person name="Aslett M."/>
            <person name="Allison H.C."/>
            <person name="Burton P."/>
            <person name="Vavrova-Anderson J."/>
            <person name="Brown R."/>
            <person name="Browne H."/>
            <person name="Corton N."/>
            <person name="Hauser H."/>
            <person name="Gamble J."/>
            <person name="Gilderthorp R."/>
            <person name="Marcello L."/>
            <person name="McQuillan J."/>
            <person name="Otto T.D."/>
            <person name="Quail M.A."/>
            <person name="Sanders M.J."/>
            <person name="van Tonder A."/>
            <person name="Ginger M.L."/>
            <person name="Field M.C."/>
            <person name="Barry J.D."/>
            <person name="Hertz-Fowler C."/>
            <person name="Berriman M."/>
        </authorList>
    </citation>
    <scope>NUCLEOTIDE SEQUENCE</scope>
    <source>
        <strain evidence="3">Y486</strain>
    </source>
</reference>
<keyword evidence="2" id="KW-0472">Membrane</keyword>
<keyword evidence="2" id="KW-1133">Transmembrane helix</keyword>
<evidence type="ECO:0000256" key="2">
    <source>
        <dbReference type="SAM" id="Phobius"/>
    </source>
</evidence>
<sequence length="268" mass="28804">MELAFFRAIDKDTLHSASFVAVALELLSFALLSVVLGLALRLIPSWWVSGRLGHCVKWNRVVRHKKKMGVRTATPSVRGPPLTGTGVASDRVNSAYPVAAHGDARVKSLAMNSGVGTQGNLRDDHTKVMESCFRFADAATNDQSQTAPSELLDDAIDLFASQERMLDEALEIAHGIATEEGIDKDRQIPPRLPERVTTGKYDRLSQEGEKLACTVLEGSTGIPPGGSNGASSERKPVVGENGDTSLTAALEEFFSDEKLLDDALAEAM</sequence>
<dbReference type="VEuPathDB" id="TriTrypDB:TvY486_0800320"/>
<dbReference type="AlphaFoldDB" id="G0U027"/>
<accession>G0U027</accession>